<evidence type="ECO:0000256" key="3">
    <source>
        <dbReference type="ARBA" id="ARBA00022448"/>
    </source>
</evidence>
<feature type="transmembrane region" description="Helical" evidence="10">
    <location>
        <begin position="300"/>
        <end position="327"/>
    </location>
</feature>
<accession>Q0V667</accession>
<feature type="transmembrane region" description="Helical" evidence="10">
    <location>
        <begin position="199"/>
        <end position="220"/>
    </location>
</feature>
<keyword evidence="8" id="KW-0175">Coiled coil</keyword>
<evidence type="ECO:0000256" key="8">
    <source>
        <dbReference type="SAM" id="Coils"/>
    </source>
</evidence>
<feature type="coiled-coil region" evidence="8">
    <location>
        <begin position="768"/>
        <end position="795"/>
    </location>
</feature>
<feature type="compositionally biased region" description="Polar residues" evidence="9">
    <location>
        <begin position="608"/>
        <end position="617"/>
    </location>
</feature>
<dbReference type="EMBL" id="CH445325">
    <property type="protein sequence ID" value="EAT91992.2"/>
    <property type="molecule type" value="Genomic_DNA"/>
</dbReference>
<keyword evidence="4" id="KW-0597">Phosphoprotein</keyword>
<keyword evidence="7 10" id="KW-0472">Membrane</keyword>
<feature type="transmembrane region" description="Helical" evidence="10">
    <location>
        <begin position="160"/>
        <end position="179"/>
    </location>
</feature>
<dbReference type="GO" id="GO:0022857">
    <property type="term" value="F:transmembrane transporter activity"/>
    <property type="evidence" value="ECO:0000318"/>
    <property type="project" value="GO_Central"/>
</dbReference>
<feature type="coiled-coil region" evidence="8">
    <location>
        <begin position="932"/>
        <end position="978"/>
    </location>
</feature>
<keyword evidence="3" id="KW-0813">Transport</keyword>
<feature type="transmembrane region" description="Helical" evidence="10">
    <location>
        <begin position="266"/>
        <end position="288"/>
    </location>
</feature>
<dbReference type="InterPro" id="IPR001248">
    <property type="entry name" value="Pur-cyt_permease"/>
</dbReference>
<feature type="coiled-coil region" evidence="8">
    <location>
        <begin position="831"/>
        <end position="900"/>
    </location>
</feature>
<dbReference type="PANTHER" id="PTHR31806">
    <property type="entry name" value="PURINE-CYTOSINE PERMEASE FCY2-RELATED"/>
    <property type="match status" value="1"/>
</dbReference>
<feature type="compositionally biased region" description="Polar residues" evidence="9">
    <location>
        <begin position="691"/>
        <end position="709"/>
    </location>
</feature>
<name>Q0V667_PHANO</name>
<reference evidence="12" key="1">
    <citation type="journal article" date="2007" name="Plant Cell">
        <title>Dothideomycete-plant interactions illuminated by genome sequencing and EST analysis of the wheat pathogen Stagonospora nodorum.</title>
        <authorList>
            <person name="Hane J.K."/>
            <person name="Lowe R.G."/>
            <person name="Solomon P.S."/>
            <person name="Tan K.C."/>
            <person name="Schoch C.L."/>
            <person name="Spatafora J.W."/>
            <person name="Crous P.W."/>
            <person name="Kodira C."/>
            <person name="Birren B.W."/>
            <person name="Galagan J.E."/>
            <person name="Torriani S.F."/>
            <person name="McDonald B.A."/>
            <person name="Oliver R.P."/>
        </authorList>
    </citation>
    <scope>NUCLEOTIDE SEQUENCE [LARGE SCALE GENOMIC DNA]</scope>
    <source>
        <strain evidence="12">SN15 / ATCC MYA-4574 / FGSC 10173</strain>
    </source>
</reference>
<comment type="subcellular location">
    <subcellularLocation>
        <location evidence="1">Membrane</location>
        <topology evidence="1">Multi-pass membrane protein</topology>
    </subcellularLocation>
</comment>
<comment type="similarity">
    <text evidence="2">Belongs to the purine-cytosine permease (2.A.39) family.</text>
</comment>
<dbReference type="FunFam" id="1.10.4160.10:FF:000002">
    <property type="entry name" value="Purine-cytosine permease fcyB"/>
    <property type="match status" value="1"/>
</dbReference>
<gene>
    <name evidence="11" type="ORF">SNOG_00497</name>
</gene>
<sequence length="1088" mass="120435">MDLNAQHQHASVPHDEKTKLAAEPDDAAHHLPTHESDTHANHGTLLGRTQRAWKGFERQLVAYNLEARGIQRVEPDERQDLSLLGYSQVAIMWFSVNLAANNITLGMLGPAIFSLGFLDACMTSVFGAVVGSLVVAYVATFGPKSGNRTMIFSRYIMGWWPSKIVVILNIVVLLGYGMIDCVVAGQILSAVADGSMSLVVGIIVVAIIAWLITTFGYQIFHYYERWAWLPQIIVLCILAGVAGPHFNVSAESHGDEDSRTIIGNRISFFGLSLAAAITYGGGAADYFVYYPEHASAWNIFGMTLAGLVCSFTFAFVLGIGLACGMVMRPDWEAAYGVSQGALIVEAYKPLGSFGSFCGVVVALGLVANLIVPTYSSGIDAQILGRYAEAVPRVIWNTVGVVIYTICALAGRAYLAEIFTNFLALMGYWVSIWIAITLEEHLIFRRKTKFNWAIWNQKQKLPLGIAAFVAFVIGWIGAILSMAQVWYHGPIAKQVGTYGADMGNYVGFSWAAAVYPPLRMFHELEAVSVVIAAMPSYAEADLLGLAESPESAKPDVLSQVSFGSARKKPTLKNSLNGVHHDSFSDLVGAMKAKKPYAWTPLPMTRPSLIDSTNGQQLASRDRNTSGRTILSPTAKTFVSPFTVAEYLEQQESAPFSPHTSGPQESVHMGLGTRLAALTHELNDFSFGEARRQPQNLSPPAAPTFQSSQPQRFGPIDPPTPVESVRQDSIVSVYPHPIEAARPSVSTYDRASEPTVRVTKLGWTSVLDELELVKRQKQEVEQQLATAQREHLAHLDEDHDNGAQLGKLRYQNEVNRDQKAAMSREIAQRDVKIKEQQLDVDNLDKKVTEIKDELERCSRVKGEVETLRKAHHLKAEQSVERARKMEAAMEQLRLERDAAVRANAYAGDHATRAQDLVETLTKREKMVTDLRQKLLAEQLRVTDFEDEVERLQELCNQENLDQVKEKLLEKTKDCDRFRTQLKLVEHHLKLSQSRLMTATNNGALLRGAAHIVAPNENCKLPKKVMPCSECYALNLPCDSGSRCRNCIESNKKCARWRCSLKHKLGVCERAPCAPPHDPDGWLVTEPRPEW</sequence>
<evidence type="ECO:0000256" key="7">
    <source>
        <dbReference type="ARBA" id="ARBA00023136"/>
    </source>
</evidence>
<evidence type="ECO:0000256" key="1">
    <source>
        <dbReference type="ARBA" id="ARBA00004141"/>
    </source>
</evidence>
<feature type="region of interest" description="Disordered" evidence="9">
    <location>
        <begin position="689"/>
        <end position="714"/>
    </location>
</feature>
<evidence type="ECO:0000256" key="5">
    <source>
        <dbReference type="ARBA" id="ARBA00022692"/>
    </source>
</evidence>
<feature type="transmembrane region" description="Helical" evidence="10">
    <location>
        <begin position="421"/>
        <end position="443"/>
    </location>
</feature>
<dbReference type="RefSeq" id="XP_001791181.1">
    <property type="nucleotide sequence ID" value="XM_001791129.1"/>
</dbReference>
<dbReference type="KEGG" id="pno:SNOG_00497"/>
<feature type="transmembrane region" description="Helical" evidence="10">
    <location>
        <begin position="393"/>
        <end position="415"/>
    </location>
</feature>
<feature type="transmembrane region" description="Helical" evidence="10">
    <location>
        <begin position="464"/>
        <end position="486"/>
    </location>
</feature>
<evidence type="ECO:0000313" key="12">
    <source>
        <dbReference type="Proteomes" id="UP000001055"/>
    </source>
</evidence>
<dbReference type="PANTHER" id="PTHR31806:SF8">
    <property type="entry name" value="TRANSPORTER, PUTATIVE (AFU_ORTHOLOGUE AFUA_2G03000)-RELATED"/>
    <property type="match status" value="1"/>
</dbReference>
<dbReference type="GO" id="GO:0015851">
    <property type="term" value="P:nucleobase transport"/>
    <property type="evidence" value="ECO:0007669"/>
    <property type="project" value="UniProtKB-ARBA"/>
</dbReference>
<dbReference type="AlphaFoldDB" id="Q0V667"/>
<proteinExistence type="inferred from homology"/>
<feature type="region of interest" description="Disordered" evidence="9">
    <location>
        <begin position="606"/>
        <end position="626"/>
    </location>
</feature>
<evidence type="ECO:0000256" key="4">
    <source>
        <dbReference type="ARBA" id="ARBA00022553"/>
    </source>
</evidence>
<dbReference type="GO" id="GO:0005886">
    <property type="term" value="C:plasma membrane"/>
    <property type="evidence" value="ECO:0000318"/>
    <property type="project" value="GO_Central"/>
</dbReference>
<evidence type="ECO:0000256" key="9">
    <source>
        <dbReference type="SAM" id="MobiDB-lite"/>
    </source>
</evidence>
<dbReference type="Gene3D" id="1.10.4160.10">
    <property type="entry name" value="Hydantoin permease"/>
    <property type="match status" value="1"/>
</dbReference>
<evidence type="ECO:0000313" key="11">
    <source>
        <dbReference type="EMBL" id="EAT91992.2"/>
    </source>
</evidence>
<feature type="transmembrane region" description="Helical" evidence="10">
    <location>
        <begin position="227"/>
        <end position="246"/>
    </location>
</feature>
<dbReference type="InParanoid" id="Q0V667"/>
<dbReference type="Proteomes" id="UP000001055">
    <property type="component" value="Unassembled WGS sequence"/>
</dbReference>
<dbReference type="Pfam" id="PF02133">
    <property type="entry name" value="Transp_cyt_pur"/>
    <property type="match status" value="1"/>
</dbReference>
<dbReference type="VEuPathDB" id="FungiDB:JI435_300280"/>
<organism evidence="11 12">
    <name type="scientific">Phaeosphaeria nodorum (strain SN15 / ATCC MYA-4574 / FGSC 10173)</name>
    <name type="common">Glume blotch fungus</name>
    <name type="synonym">Parastagonospora nodorum</name>
    <dbReference type="NCBI Taxonomy" id="321614"/>
    <lineage>
        <taxon>Eukaryota</taxon>
        <taxon>Fungi</taxon>
        <taxon>Dikarya</taxon>
        <taxon>Ascomycota</taxon>
        <taxon>Pezizomycotina</taxon>
        <taxon>Dothideomycetes</taxon>
        <taxon>Pleosporomycetidae</taxon>
        <taxon>Pleosporales</taxon>
        <taxon>Pleosporineae</taxon>
        <taxon>Phaeosphaeriaceae</taxon>
        <taxon>Parastagonospora</taxon>
    </lineage>
</organism>
<dbReference type="VEuPathDB" id="FungiDB:JI435_300270"/>
<feature type="transmembrane region" description="Helical" evidence="10">
    <location>
        <begin position="353"/>
        <end position="372"/>
    </location>
</feature>
<evidence type="ECO:0000256" key="6">
    <source>
        <dbReference type="ARBA" id="ARBA00022989"/>
    </source>
</evidence>
<protein>
    <submittedName>
        <fullName evidence="11">Uncharacterized protein</fullName>
    </submittedName>
</protein>
<evidence type="ECO:0000256" key="10">
    <source>
        <dbReference type="SAM" id="Phobius"/>
    </source>
</evidence>
<dbReference type="InterPro" id="IPR026030">
    <property type="entry name" value="Pur-cyt_permease_Fcy2/21/22"/>
</dbReference>
<dbReference type="GeneID" id="5968052"/>
<keyword evidence="6 10" id="KW-1133">Transmembrane helix</keyword>
<feature type="transmembrane region" description="Helical" evidence="10">
    <location>
        <begin position="112"/>
        <end position="139"/>
    </location>
</feature>
<keyword evidence="5 10" id="KW-0812">Transmembrane</keyword>
<evidence type="ECO:0000256" key="2">
    <source>
        <dbReference type="ARBA" id="ARBA00008974"/>
    </source>
</evidence>